<dbReference type="EMBL" id="MCOG01000035">
    <property type="protein sequence ID" value="ORY73190.1"/>
    <property type="molecule type" value="Genomic_DNA"/>
</dbReference>
<comment type="similarity">
    <text evidence="3 15">Belongs to the glycosyltransferase 39 family.</text>
</comment>
<evidence type="ECO:0000256" key="4">
    <source>
        <dbReference type="ARBA" id="ARBA00012839"/>
    </source>
</evidence>
<sequence>MKSVTKRQTKSKQSKNQNENLKVKDDNKPHKSSPIAKDVESEPTENTPLIEDEIKFISQHLILKFLNLIAGEYDNKLVVVLTIFALLIRLPYIHNPKQVVFDEVHFGGFANKYISRKFFMDVHPPLAKLLITFVSLIFNYDGSFPFKSIGDDIPNNVPYIQMRLLNALLGIGLVPISFYTIKALGFSSITAFVTGILVTCENSIATQSRLILLDSPLLFFTGFTLLSWAKFQQYQKRLGLVSSVKWVGLFSVATIGLCTLNNLWNILGDLHNTMKNFIKHFMARVLCLIVIPISIYMFFFYVHFKVLNQTGSGASFMSPEFETTFDNFTIPAAQLQVGYGSEITIRHVNSNGGFLHSHNSNYKTGSKQQQITCYSHRDSNNVWIVEKVGNETLKNFEPLKSGDTIRLMHKSTKRRLHSHDNEKFKPPVSQQDFQYEATGYGNPGIVDSNDHWKIEVIGAKDGDPVEAIHSKFRLVHVNNKCSLFSHSVKLPEWGFSQQEVTCGKGALKKNTVWFIESNKNKLLGPGAKKISYEKPGFFKKFVELNIVMWNVNKGLTSSHPYESHPSSWLGLRRGISFWTGKKEYVGRIYLIGNPVSWYLGSVSVLFYICFFALSHFIEQIHRKSKIFNINSLYYCKGGFLFTAYFWHYFPFFIMGRQLFIHHYLPCVYITILFGMISIETVTKQIKLVRWLVPVALTVASFISFILYSPLTYGTFMTTKHCKMLKLRSTWDWDCEYYDKNAAKLTSTSNKIK</sequence>
<dbReference type="GO" id="GO:0004169">
    <property type="term" value="F:dolichyl-phosphate-mannose-protein mannosyltransferase activity"/>
    <property type="evidence" value="ECO:0007669"/>
    <property type="project" value="UniProtKB-UniRule"/>
</dbReference>
<feature type="transmembrane region" description="Helical" evidence="15">
    <location>
        <begin position="243"/>
        <end position="264"/>
    </location>
</feature>
<evidence type="ECO:0000256" key="12">
    <source>
        <dbReference type="ARBA" id="ARBA00023180"/>
    </source>
</evidence>
<evidence type="ECO:0000256" key="6">
    <source>
        <dbReference type="ARBA" id="ARBA00022679"/>
    </source>
</evidence>
<evidence type="ECO:0000256" key="16">
    <source>
        <dbReference type="SAM" id="MobiDB-lite"/>
    </source>
</evidence>
<dbReference type="PANTHER" id="PTHR10050:SF50">
    <property type="entry name" value="DOLICHYL-PHOSPHATE-MANNOSE--PROTEIN MANNOSYLTRANSFERASE 1-RELATED"/>
    <property type="match status" value="1"/>
</dbReference>
<evidence type="ECO:0000256" key="2">
    <source>
        <dbReference type="ARBA" id="ARBA00004922"/>
    </source>
</evidence>
<feature type="transmembrane region" description="Helical" evidence="15">
    <location>
        <begin position="659"/>
        <end position="678"/>
    </location>
</feature>
<feature type="transmembrane region" description="Helical" evidence="15">
    <location>
        <begin position="210"/>
        <end position="231"/>
    </location>
</feature>
<evidence type="ECO:0000256" key="3">
    <source>
        <dbReference type="ARBA" id="ARBA00007222"/>
    </source>
</evidence>
<dbReference type="Proteomes" id="UP000193920">
    <property type="component" value="Unassembled WGS sequence"/>
</dbReference>
<dbReference type="Pfam" id="PF02815">
    <property type="entry name" value="MIR"/>
    <property type="match status" value="1"/>
</dbReference>
<name>A0A1Y2ENN5_9FUNG</name>
<dbReference type="Pfam" id="PF02366">
    <property type="entry name" value="PMT"/>
    <property type="match status" value="1"/>
</dbReference>
<dbReference type="InterPro" id="IPR003342">
    <property type="entry name" value="ArnT-like_N"/>
</dbReference>
<comment type="function">
    <text evidence="15">Transfers mannose from Dol-P-mannose to Ser or Thr residues on proteins.</text>
</comment>
<evidence type="ECO:0000256" key="7">
    <source>
        <dbReference type="ARBA" id="ARBA00022692"/>
    </source>
</evidence>
<evidence type="ECO:0000256" key="9">
    <source>
        <dbReference type="ARBA" id="ARBA00022824"/>
    </source>
</evidence>
<keyword evidence="8" id="KW-0677">Repeat</keyword>
<keyword evidence="9 15" id="KW-0256">Endoplasmic reticulum</keyword>
<evidence type="ECO:0000259" key="17">
    <source>
        <dbReference type="PROSITE" id="PS50919"/>
    </source>
</evidence>
<comment type="subcellular location">
    <subcellularLocation>
        <location evidence="1 15">Endoplasmic reticulum membrane</location>
        <topology evidence="1 15">Multi-pass membrane protein</topology>
    </subcellularLocation>
</comment>
<evidence type="ECO:0000256" key="11">
    <source>
        <dbReference type="ARBA" id="ARBA00023136"/>
    </source>
</evidence>
<feature type="domain" description="MIR" evidence="17">
    <location>
        <begin position="462"/>
        <end position="518"/>
    </location>
</feature>
<dbReference type="AlphaFoldDB" id="A0A1Y2ENN5"/>
<dbReference type="InterPro" id="IPR016093">
    <property type="entry name" value="MIR_motif"/>
</dbReference>
<gene>
    <name evidence="18" type="ORF">LY90DRAFT_503316</name>
</gene>
<evidence type="ECO:0000313" key="19">
    <source>
        <dbReference type="Proteomes" id="UP000193920"/>
    </source>
</evidence>
<feature type="domain" description="MIR" evidence="17">
    <location>
        <begin position="396"/>
        <end position="457"/>
    </location>
</feature>
<feature type="transmembrane region" description="Helical" evidence="15">
    <location>
        <begin position="690"/>
        <end position="710"/>
    </location>
</feature>
<dbReference type="InterPro" id="IPR027005">
    <property type="entry name" value="PMT-like"/>
</dbReference>
<dbReference type="OrthoDB" id="292747at2759"/>
<comment type="catalytic activity">
    <reaction evidence="14 15">
        <text>a di-trans,poly-cis-dolichyl beta-D-mannosyl phosphate + L-seryl-[protein] = 3-O-(alpha-D-mannosyl)-L-seryl-[protein] + a di-trans,poly-cis-dolichyl phosphate + H(+)</text>
        <dbReference type="Rhea" id="RHEA:17377"/>
        <dbReference type="Rhea" id="RHEA-COMP:9863"/>
        <dbReference type="Rhea" id="RHEA-COMP:13546"/>
        <dbReference type="Rhea" id="RHEA-COMP:19498"/>
        <dbReference type="Rhea" id="RHEA-COMP:19501"/>
        <dbReference type="ChEBI" id="CHEBI:15378"/>
        <dbReference type="ChEBI" id="CHEBI:29999"/>
        <dbReference type="ChEBI" id="CHEBI:57683"/>
        <dbReference type="ChEBI" id="CHEBI:58211"/>
        <dbReference type="ChEBI" id="CHEBI:137321"/>
        <dbReference type="EC" id="2.4.1.109"/>
    </reaction>
</comment>
<evidence type="ECO:0000256" key="8">
    <source>
        <dbReference type="ARBA" id="ARBA00022737"/>
    </source>
</evidence>
<proteinExistence type="inferred from homology"/>
<dbReference type="SMART" id="SM00472">
    <property type="entry name" value="MIR"/>
    <property type="match status" value="3"/>
</dbReference>
<comment type="caution">
    <text evidence="18">The sequence shown here is derived from an EMBL/GenBank/DDBJ whole genome shotgun (WGS) entry which is preliminary data.</text>
</comment>
<feature type="transmembrane region" description="Helical" evidence="15">
    <location>
        <begin position="118"/>
        <end position="138"/>
    </location>
</feature>
<evidence type="ECO:0000256" key="14">
    <source>
        <dbReference type="ARBA" id="ARBA00045102"/>
    </source>
</evidence>
<feature type="domain" description="MIR" evidence="17">
    <location>
        <begin position="334"/>
        <end position="388"/>
    </location>
</feature>
<dbReference type="InterPro" id="IPR036300">
    <property type="entry name" value="MIR_dom_sf"/>
</dbReference>
<keyword evidence="11 15" id="KW-0472">Membrane</keyword>
<feature type="region of interest" description="Disordered" evidence="16">
    <location>
        <begin position="1"/>
        <end position="44"/>
    </location>
</feature>
<feature type="transmembrane region" description="Helical" evidence="15">
    <location>
        <begin position="595"/>
        <end position="613"/>
    </location>
</feature>
<reference evidence="18 19" key="1">
    <citation type="submission" date="2016-08" db="EMBL/GenBank/DDBJ databases">
        <title>A Parts List for Fungal Cellulosomes Revealed by Comparative Genomics.</title>
        <authorList>
            <consortium name="DOE Joint Genome Institute"/>
            <person name="Haitjema C.H."/>
            <person name="Gilmore S.P."/>
            <person name="Henske J.K."/>
            <person name="Solomon K.V."/>
            <person name="De Groot R."/>
            <person name="Kuo A."/>
            <person name="Mondo S.J."/>
            <person name="Salamov A.A."/>
            <person name="Labutti K."/>
            <person name="Zhao Z."/>
            <person name="Chiniquy J."/>
            <person name="Barry K."/>
            <person name="Brewer H.M."/>
            <person name="Purvine S.O."/>
            <person name="Wright A.T."/>
            <person name="Boxma B."/>
            <person name="Van Alen T."/>
            <person name="Hackstein J.H."/>
            <person name="Baker S.E."/>
            <person name="Grigoriev I.V."/>
            <person name="O'Malley M.A."/>
        </authorList>
    </citation>
    <scope>NUCLEOTIDE SEQUENCE [LARGE SCALE GENOMIC DNA]</scope>
    <source>
        <strain evidence="18 19">G1</strain>
    </source>
</reference>
<dbReference type="GO" id="GO:0005789">
    <property type="term" value="C:endoplasmic reticulum membrane"/>
    <property type="evidence" value="ECO:0007669"/>
    <property type="project" value="UniProtKB-SubCell"/>
</dbReference>
<keyword evidence="5 15" id="KW-0328">Glycosyltransferase</keyword>
<evidence type="ECO:0000256" key="15">
    <source>
        <dbReference type="RuleBase" id="RU367007"/>
    </source>
</evidence>
<keyword evidence="10 15" id="KW-1133">Transmembrane helix</keyword>
<evidence type="ECO:0000313" key="18">
    <source>
        <dbReference type="EMBL" id="ORY73190.1"/>
    </source>
</evidence>
<dbReference type="EC" id="2.4.1.109" evidence="4 15"/>
<dbReference type="SUPFAM" id="SSF82109">
    <property type="entry name" value="MIR domain"/>
    <property type="match status" value="1"/>
</dbReference>
<evidence type="ECO:0000256" key="10">
    <source>
        <dbReference type="ARBA" id="ARBA00022989"/>
    </source>
</evidence>
<evidence type="ECO:0000256" key="5">
    <source>
        <dbReference type="ARBA" id="ARBA00022676"/>
    </source>
</evidence>
<dbReference type="PROSITE" id="PS50919">
    <property type="entry name" value="MIR"/>
    <property type="match status" value="3"/>
</dbReference>
<keyword evidence="19" id="KW-1185">Reference proteome</keyword>
<organism evidence="18 19">
    <name type="scientific">Neocallimastix californiae</name>
    <dbReference type="NCBI Taxonomy" id="1754190"/>
    <lineage>
        <taxon>Eukaryota</taxon>
        <taxon>Fungi</taxon>
        <taxon>Fungi incertae sedis</taxon>
        <taxon>Chytridiomycota</taxon>
        <taxon>Chytridiomycota incertae sedis</taxon>
        <taxon>Neocallimastigomycetes</taxon>
        <taxon>Neocallimastigales</taxon>
        <taxon>Neocallimastigaceae</taxon>
        <taxon>Neocallimastix</taxon>
    </lineage>
</organism>
<protein>
    <recommendedName>
        <fullName evidence="4 15">Dolichyl-phosphate-mannose--protein mannosyltransferase</fullName>
        <ecNumber evidence="4 15">2.4.1.109</ecNumber>
    </recommendedName>
</protein>
<comment type="catalytic activity">
    <reaction evidence="13 15">
        <text>a di-trans,poly-cis-dolichyl beta-D-mannosyl phosphate + L-threonyl-[protein] = 3-O-(alpha-D-mannosyl)-L-threonyl-[protein] + a di-trans,poly-cis-dolichyl phosphate + H(+)</text>
        <dbReference type="Rhea" id="RHEA:53396"/>
        <dbReference type="Rhea" id="RHEA-COMP:11060"/>
        <dbReference type="Rhea" id="RHEA-COMP:13547"/>
        <dbReference type="Rhea" id="RHEA-COMP:19498"/>
        <dbReference type="Rhea" id="RHEA-COMP:19501"/>
        <dbReference type="ChEBI" id="CHEBI:15378"/>
        <dbReference type="ChEBI" id="CHEBI:30013"/>
        <dbReference type="ChEBI" id="CHEBI:57683"/>
        <dbReference type="ChEBI" id="CHEBI:58211"/>
        <dbReference type="ChEBI" id="CHEBI:137323"/>
        <dbReference type="EC" id="2.4.1.109"/>
    </reaction>
</comment>
<feature type="transmembrane region" description="Helical" evidence="15">
    <location>
        <begin position="285"/>
        <end position="304"/>
    </location>
</feature>
<dbReference type="Pfam" id="PF16192">
    <property type="entry name" value="PMT_4TMC"/>
    <property type="match status" value="1"/>
</dbReference>
<dbReference type="InterPro" id="IPR032421">
    <property type="entry name" value="PMT_4TMC"/>
</dbReference>
<accession>A0A1Y2ENN5</accession>
<keyword evidence="12" id="KW-0325">Glycoprotein</keyword>
<feature type="transmembrane region" description="Helical" evidence="15">
    <location>
        <begin position="633"/>
        <end position="653"/>
    </location>
</feature>
<keyword evidence="6 15" id="KW-0808">Transferase</keyword>
<dbReference type="PANTHER" id="PTHR10050">
    <property type="entry name" value="DOLICHYL-PHOSPHATE-MANNOSE--PROTEIN MANNOSYLTRANSFERASE"/>
    <property type="match status" value="1"/>
</dbReference>
<evidence type="ECO:0000256" key="13">
    <source>
        <dbReference type="ARBA" id="ARBA00045085"/>
    </source>
</evidence>
<comment type="pathway">
    <text evidence="2 15">Protein modification; protein glycosylation.</text>
</comment>
<dbReference type="CDD" id="cd23283">
    <property type="entry name" value="beta-trefoil_MIR_PMT1-like"/>
    <property type="match status" value="1"/>
</dbReference>
<evidence type="ECO:0000256" key="1">
    <source>
        <dbReference type="ARBA" id="ARBA00004477"/>
    </source>
</evidence>
<keyword evidence="7 15" id="KW-0812">Transmembrane</keyword>
<dbReference type="UniPathway" id="UPA00378"/>
<dbReference type="STRING" id="1754190.A0A1Y2ENN5"/>
<feature type="compositionally biased region" description="Basic residues" evidence="16">
    <location>
        <begin position="1"/>
        <end position="13"/>
    </location>
</feature>
<dbReference type="Gene3D" id="2.80.10.50">
    <property type="match status" value="1"/>
</dbReference>